<dbReference type="SUPFAM" id="SSF57701">
    <property type="entry name" value="Zn2/Cys6 DNA-binding domain"/>
    <property type="match status" value="1"/>
</dbReference>
<dbReference type="Proteomes" id="UP000184356">
    <property type="component" value="Unassembled WGS sequence"/>
</dbReference>
<gene>
    <name evidence="7" type="ORF">ASPSYDRAFT_52709</name>
</gene>
<evidence type="ECO:0000256" key="2">
    <source>
        <dbReference type="ARBA" id="ARBA00023125"/>
    </source>
</evidence>
<evidence type="ECO:0000256" key="3">
    <source>
        <dbReference type="ARBA" id="ARBA00023163"/>
    </source>
</evidence>
<dbReference type="PANTHER" id="PTHR47256">
    <property type="entry name" value="ZN(II)2CYS6 TRANSCRIPTION FACTOR (EUROFUNG)-RELATED"/>
    <property type="match status" value="1"/>
</dbReference>
<proteinExistence type="predicted"/>
<keyword evidence="2" id="KW-0238">DNA-binding</keyword>
<dbReference type="InterPro" id="IPR001138">
    <property type="entry name" value="Zn2Cys6_DnaBD"/>
</dbReference>
<evidence type="ECO:0000256" key="5">
    <source>
        <dbReference type="SAM" id="MobiDB-lite"/>
    </source>
</evidence>
<organism evidence="7 8">
    <name type="scientific">Aspergillus sydowii CBS 593.65</name>
    <dbReference type="NCBI Taxonomy" id="1036612"/>
    <lineage>
        <taxon>Eukaryota</taxon>
        <taxon>Fungi</taxon>
        <taxon>Dikarya</taxon>
        <taxon>Ascomycota</taxon>
        <taxon>Pezizomycotina</taxon>
        <taxon>Eurotiomycetes</taxon>
        <taxon>Eurotiomycetidae</taxon>
        <taxon>Eurotiales</taxon>
        <taxon>Aspergillaceae</taxon>
        <taxon>Aspergillus</taxon>
        <taxon>Aspergillus subgen. Nidulantes</taxon>
    </lineage>
</organism>
<dbReference type="AlphaFoldDB" id="A0A1L9SXN2"/>
<dbReference type="PROSITE" id="PS50048">
    <property type="entry name" value="ZN2_CY6_FUNGAL_2"/>
    <property type="match status" value="1"/>
</dbReference>
<dbReference type="InterPro" id="IPR036864">
    <property type="entry name" value="Zn2-C6_fun-type_DNA-bd_sf"/>
</dbReference>
<keyword evidence="1" id="KW-0805">Transcription regulation</keyword>
<dbReference type="RefSeq" id="XP_040695774.1">
    <property type="nucleotide sequence ID" value="XM_040848539.1"/>
</dbReference>
<keyword evidence="8" id="KW-1185">Reference proteome</keyword>
<dbReference type="Pfam" id="PF00172">
    <property type="entry name" value="Zn_clus"/>
    <property type="match status" value="1"/>
</dbReference>
<dbReference type="Gene3D" id="4.10.240.10">
    <property type="entry name" value="Zn(2)-C6 fungal-type DNA-binding domain"/>
    <property type="match status" value="1"/>
</dbReference>
<dbReference type="InterPro" id="IPR053187">
    <property type="entry name" value="Notoamide_regulator"/>
</dbReference>
<dbReference type="EMBL" id="KV878608">
    <property type="protein sequence ID" value="OJJ51968.1"/>
    <property type="molecule type" value="Genomic_DNA"/>
</dbReference>
<dbReference type="VEuPathDB" id="FungiDB:ASPSYDRAFT_52709"/>
<name>A0A1L9SXN2_9EURO</name>
<dbReference type="PANTHER" id="PTHR47256:SF1">
    <property type="entry name" value="ZN(II)2CYS6 TRANSCRIPTION FACTOR (EUROFUNG)"/>
    <property type="match status" value="1"/>
</dbReference>
<dbReference type="GO" id="GO:0000981">
    <property type="term" value="F:DNA-binding transcription factor activity, RNA polymerase II-specific"/>
    <property type="evidence" value="ECO:0007669"/>
    <property type="project" value="InterPro"/>
</dbReference>
<evidence type="ECO:0000256" key="1">
    <source>
        <dbReference type="ARBA" id="ARBA00023015"/>
    </source>
</evidence>
<dbReference type="STRING" id="1036612.A0A1L9SXN2"/>
<dbReference type="GO" id="GO:0003677">
    <property type="term" value="F:DNA binding"/>
    <property type="evidence" value="ECO:0007669"/>
    <property type="project" value="UniProtKB-KW"/>
</dbReference>
<evidence type="ECO:0000259" key="6">
    <source>
        <dbReference type="PROSITE" id="PS50048"/>
    </source>
</evidence>
<evidence type="ECO:0000313" key="7">
    <source>
        <dbReference type="EMBL" id="OJJ51968.1"/>
    </source>
</evidence>
<keyword evidence="3" id="KW-0804">Transcription</keyword>
<reference evidence="8" key="1">
    <citation type="journal article" date="2017" name="Genome Biol.">
        <title>Comparative genomics reveals high biological diversity and specific adaptations in the industrially and medically important fungal genus Aspergillus.</title>
        <authorList>
            <person name="de Vries R.P."/>
            <person name="Riley R."/>
            <person name="Wiebenga A."/>
            <person name="Aguilar-Osorio G."/>
            <person name="Amillis S."/>
            <person name="Uchima C.A."/>
            <person name="Anderluh G."/>
            <person name="Asadollahi M."/>
            <person name="Askin M."/>
            <person name="Barry K."/>
            <person name="Battaglia E."/>
            <person name="Bayram O."/>
            <person name="Benocci T."/>
            <person name="Braus-Stromeyer S.A."/>
            <person name="Caldana C."/>
            <person name="Canovas D."/>
            <person name="Cerqueira G.C."/>
            <person name="Chen F."/>
            <person name="Chen W."/>
            <person name="Choi C."/>
            <person name="Clum A."/>
            <person name="Dos Santos R.A."/>
            <person name="Damasio A.R."/>
            <person name="Diallinas G."/>
            <person name="Emri T."/>
            <person name="Fekete E."/>
            <person name="Flipphi M."/>
            <person name="Freyberg S."/>
            <person name="Gallo A."/>
            <person name="Gournas C."/>
            <person name="Habgood R."/>
            <person name="Hainaut M."/>
            <person name="Harispe M.L."/>
            <person name="Henrissat B."/>
            <person name="Hilden K.S."/>
            <person name="Hope R."/>
            <person name="Hossain A."/>
            <person name="Karabika E."/>
            <person name="Karaffa L."/>
            <person name="Karanyi Z."/>
            <person name="Krasevec N."/>
            <person name="Kuo A."/>
            <person name="Kusch H."/>
            <person name="LaButti K."/>
            <person name="Lagendijk E.L."/>
            <person name="Lapidus A."/>
            <person name="Levasseur A."/>
            <person name="Lindquist E."/>
            <person name="Lipzen A."/>
            <person name="Logrieco A.F."/>
            <person name="MacCabe A."/>
            <person name="Maekelae M.R."/>
            <person name="Malavazi I."/>
            <person name="Melin P."/>
            <person name="Meyer V."/>
            <person name="Mielnichuk N."/>
            <person name="Miskei M."/>
            <person name="Molnar A.P."/>
            <person name="Mule G."/>
            <person name="Ngan C.Y."/>
            <person name="Orejas M."/>
            <person name="Orosz E."/>
            <person name="Ouedraogo J.P."/>
            <person name="Overkamp K.M."/>
            <person name="Park H.-S."/>
            <person name="Perrone G."/>
            <person name="Piumi F."/>
            <person name="Punt P.J."/>
            <person name="Ram A.F."/>
            <person name="Ramon A."/>
            <person name="Rauscher S."/>
            <person name="Record E."/>
            <person name="Riano-Pachon D.M."/>
            <person name="Robert V."/>
            <person name="Roehrig J."/>
            <person name="Ruller R."/>
            <person name="Salamov A."/>
            <person name="Salih N.S."/>
            <person name="Samson R.A."/>
            <person name="Sandor E."/>
            <person name="Sanguinetti M."/>
            <person name="Schuetze T."/>
            <person name="Sepcic K."/>
            <person name="Shelest E."/>
            <person name="Sherlock G."/>
            <person name="Sophianopoulou V."/>
            <person name="Squina F.M."/>
            <person name="Sun H."/>
            <person name="Susca A."/>
            <person name="Todd R.B."/>
            <person name="Tsang A."/>
            <person name="Unkles S.E."/>
            <person name="van de Wiele N."/>
            <person name="van Rossen-Uffink D."/>
            <person name="Oliveira J.V."/>
            <person name="Vesth T.C."/>
            <person name="Visser J."/>
            <person name="Yu J.-H."/>
            <person name="Zhou M."/>
            <person name="Andersen M.R."/>
            <person name="Archer D.B."/>
            <person name="Baker S.E."/>
            <person name="Benoit I."/>
            <person name="Brakhage A.A."/>
            <person name="Braus G.H."/>
            <person name="Fischer R."/>
            <person name="Frisvad J.C."/>
            <person name="Goldman G.H."/>
            <person name="Houbraken J."/>
            <person name="Oakley B."/>
            <person name="Pocsi I."/>
            <person name="Scazzocchio C."/>
            <person name="Seiboth B."/>
            <person name="vanKuyk P.A."/>
            <person name="Wortman J."/>
            <person name="Dyer P.S."/>
            <person name="Grigoriev I.V."/>
        </authorList>
    </citation>
    <scope>NUCLEOTIDE SEQUENCE [LARGE SCALE GENOMIC DNA]</scope>
    <source>
        <strain evidence="8">CBS 593.65</strain>
    </source>
</reference>
<keyword evidence="4" id="KW-0539">Nucleus</keyword>
<sequence length="91" mass="10224">MAHRGTKVSFQPLLPATKFIPVNDQQASHQKRKRQTVACAPCQTKRTKCSGSSPCVSCTKTGSRCYYEPNKDKRRKEALKDAQQTKKALIK</sequence>
<dbReference type="GO" id="GO:0008270">
    <property type="term" value="F:zinc ion binding"/>
    <property type="evidence" value="ECO:0007669"/>
    <property type="project" value="InterPro"/>
</dbReference>
<protein>
    <recommendedName>
        <fullName evidence="6">Zn(2)-C6 fungal-type domain-containing protein</fullName>
    </recommendedName>
</protein>
<dbReference type="OrthoDB" id="9986881at2759"/>
<feature type="region of interest" description="Disordered" evidence="5">
    <location>
        <begin position="70"/>
        <end position="91"/>
    </location>
</feature>
<dbReference type="SMART" id="SM00066">
    <property type="entry name" value="GAL4"/>
    <property type="match status" value="1"/>
</dbReference>
<accession>A0A1L9SXN2</accession>
<evidence type="ECO:0000313" key="8">
    <source>
        <dbReference type="Proteomes" id="UP000184356"/>
    </source>
</evidence>
<evidence type="ECO:0000256" key="4">
    <source>
        <dbReference type="ARBA" id="ARBA00023242"/>
    </source>
</evidence>
<feature type="domain" description="Zn(2)-C6 fungal-type" evidence="6">
    <location>
        <begin position="38"/>
        <end position="67"/>
    </location>
</feature>
<feature type="non-terminal residue" evidence="7">
    <location>
        <position position="91"/>
    </location>
</feature>
<dbReference type="GeneID" id="63764612"/>